<evidence type="ECO:0000256" key="1">
    <source>
        <dbReference type="SAM" id="MobiDB-lite"/>
    </source>
</evidence>
<dbReference type="AlphaFoldDB" id="A0AAD5UQQ9"/>
<gene>
    <name evidence="2" type="ORF">NLI96_g12700</name>
</gene>
<dbReference type="Proteomes" id="UP001212997">
    <property type="component" value="Unassembled WGS sequence"/>
</dbReference>
<organism evidence="2 3">
    <name type="scientific">Meripilus lineatus</name>
    <dbReference type="NCBI Taxonomy" id="2056292"/>
    <lineage>
        <taxon>Eukaryota</taxon>
        <taxon>Fungi</taxon>
        <taxon>Dikarya</taxon>
        <taxon>Basidiomycota</taxon>
        <taxon>Agaricomycotina</taxon>
        <taxon>Agaricomycetes</taxon>
        <taxon>Polyporales</taxon>
        <taxon>Meripilaceae</taxon>
        <taxon>Meripilus</taxon>
    </lineage>
</organism>
<accession>A0AAD5UQQ9</accession>
<proteinExistence type="predicted"/>
<sequence>MSAVASSSSNPFSSPLDFLAPGFHPSFGFTQPIQHDQLQYNDKGRMLPFVETPAQKRERMAFMRKREKSRRVSAWLAEATQHRSQTVSSPLEDRGDDPATPRRPEPIAEEDESESYMVYTPSPFTADNVRAHTSSALLVAQRPRRVFTGSSSSSIASSTASSPSRHSSRGSLSSISEEEEELESP</sequence>
<comment type="caution">
    <text evidence="2">The sequence shown here is derived from an EMBL/GenBank/DDBJ whole genome shotgun (WGS) entry which is preliminary data.</text>
</comment>
<protein>
    <submittedName>
        <fullName evidence="2">Uncharacterized protein</fullName>
    </submittedName>
</protein>
<feature type="compositionally biased region" description="Acidic residues" evidence="1">
    <location>
        <begin position="176"/>
        <end position="185"/>
    </location>
</feature>
<feature type="region of interest" description="Disordered" evidence="1">
    <location>
        <begin position="63"/>
        <end position="185"/>
    </location>
</feature>
<feature type="compositionally biased region" description="Basic and acidic residues" evidence="1">
    <location>
        <begin position="91"/>
        <end position="106"/>
    </location>
</feature>
<reference evidence="2" key="1">
    <citation type="submission" date="2022-07" db="EMBL/GenBank/DDBJ databases">
        <title>Genome Sequence of Physisporinus lineatus.</title>
        <authorList>
            <person name="Buettner E."/>
        </authorList>
    </citation>
    <scope>NUCLEOTIDE SEQUENCE</scope>
    <source>
        <strain evidence="2">VT162</strain>
    </source>
</reference>
<name>A0AAD5UQQ9_9APHY</name>
<evidence type="ECO:0000313" key="2">
    <source>
        <dbReference type="EMBL" id="KAJ3474007.1"/>
    </source>
</evidence>
<dbReference type="EMBL" id="JANAWD010001178">
    <property type="protein sequence ID" value="KAJ3474007.1"/>
    <property type="molecule type" value="Genomic_DNA"/>
</dbReference>
<keyword evidence="3" id="KW-1185">Reference proteome</keyword>
<feature type="compositionally biased region" description="Low complexity" evidence="1">
    <location>
        <begin position="148"/>
        <end position="175"/>
    </location>
</feature>
<evidence type="ECO:0000313" key="3">
    <source>
        <dbReference type="Proteomes" id="UP001212997"/>
    </source>
</evidence>